<protein>
    <recommendedName>
        <fullName evidence="8">Autoinducer 2 import system permease protein LsrD</fullName>
    </recommendedName>
</protein>
<feature type="transmembrane region" description="Helical" evidence="10">
    <location>
        <begin position="320"/>
        <end position="341"/>
    </location>
</feature>
<feature type="transmembrane region" description="Helical" evidence="10">
    <location>
        <begin position="93"/>
        <end position="113"/>
    </location>
</feature>
<reference evidence="11" key="2">
    <citation type="submission" date="2020-09" db="EMBL/GenBank/DDBJ databases">
        <authorList>
            <person name="Sun Q."/>
            <person name="Ohkuma M."/>
        </authorList>
    </citation>
    <scope>NUCLEOTIDE SEQUENCE</scope>
    <source>
        <strain evidence="11">JCM 3035</strain>
    </source>
</reference>
<dbReference type="PANTHER" id="PTHR32196">
    <property type="entry name" value="ABC TRANSPORTER PERMEASE PROTEIN YPHD-RELATED-RELATED"/>
    <property type="match status" value="1"/>
</dbReference>
<organism evidence="11 12">
    <name type="scientific">Streptomyces flaveus</name>
    <dbReference type="NCBI Taxonomy" id="66370"/>
    <lineage>
        <taxon>Bacteria</taxon>
        <taxon>Bacillati</taxon>
        <taxon>Actinomycetota</taxon>
        <taxon>Actinomycetes</taxon>
        <taxon>Kitasatosporales</taxon>
        <taxon>Streptomycetaceae</taxon>
        <taxon>Streptomyces</taxon>
        <taxon>Streptomyces aurantiacus group</taxon>
    </lineage>
</organism>
<keyword evidence="5 10" id="KW-0812">Transmembrane</keyword>
<dbReference type="AlphaFoldDB" id="A0A917VPJ7"/>
<keyword evidence="6 10" id="KW-1133">Transmembrane helix</keyword>
<dbReference type="CDD" id="cd06579">
    <property type="entry name" value="TM_PBP1_transp_AraH_like"/>
    <property type="match status" value="1"/>
</dbReference>
<evidence type="ECO:0000256" key="2">
    <source>
        <dbReference type="ARBA" id="ARBA00022448"/>
    </source>
</evidence>
<dbReference type="GO" id="GO:0022857">
    <property type="term" value="F:transmembrane transporter activity"/>
    <property type="evidence" value="ECO:0007669"/>
    <property type="project" value="InterPro"/>
</dbReference>
<evidence type="ECO:0000256" key="3">
    <source>
        <dbReference type="ARBA" id="ARBA00022475"/>
    </source>
</evidence>
<feature type="transmembrane region" description="Helical" evidence="10">
    <location>
        <begin position="241"/>
        <end position="259"/>
    </location>
</feature>
<evidence type="ECO:0000256" key="5">
    <source>
        <dbReference type="ARBA" id="ARBA00022692"/>
    </source>
</evidence>
<feature type="transmembrane region" description="Helical" evidence="10">
    <location>
        <begin position="149"/>
        <end position="167"/>
    </location>
</feature>
<evidence type="ECO:0000313" key="11">
    <source>
        <dbReference type="EMBL" id="GGL01779.1"/>
    </source>
</evidence>
<dbReference type="PANTHER" id="PTHR32196:SF71">
    <property type="entry name" value="AUTOINDUCER 2 IMPORT SYSTEM PERMEASE PROTEIN LSRD"/>
    <property type="match status" value="1"/>
</dbReference>
<feature type="compositionally biased region" description="Polar residues" evidence="9">
    <location>
        <begin position="1"/>
        <end position="10"/>
    </location>
</feature>
<evidence type="ECO:0000256" key="8">
    <source>
        <dbReference type="ARBA" id="ARBA00039381"/>
    </source>
</evidence>
<sequence length="347" mass="35319">MSLNSKSSVGVESPVREPEPDESQRVERAGPRRHTFQRYALVMVLVLMIITFAVLPESGSAFRSPENVRAMLANQAVGLTVAIALLFPMAAGYFDFSVGAVTATCSVVAAALLSQAGLPLPLAVLVAIIVGATAGLILGVLIAVLDMNAFIATLGTATLLGGLIFAYTGGLQITSGIPSSLTDLGSLSVLGVPRIAVLAALIAAASWFVMGHTPFGRQLFAIGSNARAAALVGVRVTRVRLLSFVVSGTVAGIAGVLLLARQGAATSDNGMTMLFPALTAVLLSTITLELGRPSVAGTVVAIFLVAVSVSGLTLLGAPAWVGPVFDGAALLVAVAFTRLAAGRSNRS</sequence>
<feature type="compositionally biased region" description="Basic and acidic residues" evidence="9">
    <location>
        <begin position="14"/>
        <end position="29"/>
    </location>
</feature>
<evidence type="ECO:0000256" key="1">
    <source>
        <dbReference type="ARBA" id="ARBA00004651"/>
    </source>
</evidence>
<comment type="caution">
    <text evidence="11">The sequence shown here is derived from an EMBL/GenBank/DDBJ whole genome shotgun (WGS) entry which is preliminary data.</text>
</comment>
<evidence type="ECO:0000256" key="10">
    <source>
        <dbReference type="SAM" id="Phobius"/>
    </source>
</evidence>
<name>A0A917VPJ7_9ACTN</name>
<feature type="transmembrane region" description="Helical" evidence="10">
    <location>
        <begin position="120"/>
        <end position="143"/>
    </location>
</feature>
<keyword evidence="2" id="KW-0813">Transport</keyword>
<reference evidence="11" key="1">
    <citation type="journal article" date="2014" name="Int. J. Syst. Evol. Microbiol.">
        <title>Complete genome sequence of Corynebacterium casei LMG S-19264T (=DSM 44701T), isolated from a smear-ripened cheese.</title>
        <authorList>
            <consortium name="US DOE Joint Genome Institute (JGI-PGF)"/>
            <person name="Walter F."/>
            <person name="Albersmeier A."/>
            <person name="Kalinowski J."/>
            <person name="Ruckert C."/>
        </authorList>
    </citation>
    <scope>NUCLEOTIDE SEQUENCE</scope>
    <source>
        <strain evidence="11">JCM 3035</strain>
    </source>
</reference>
<dbReference type="InterPro" id="IPR001851">
    <property type="entry name" value="ABC_transp_permease"/>
</dbReference>
<evidence type="ECO:0000256" key="7">
    <source>
        <dbReference type="ARBA" id="ARBA00023136"/>
    </source>
</evidence>
<keyword evidence="7 10" id="KW-0472">Membrane</keyword>
<evidence type="ECO:0000313" key="12">
    <source>
        <dbReference type="Proteomes" id="UP000637788"/>
    </source>
</evidence>
<evidence type="ECO:0000256" key="6">
    <source>
        <dbReference type="ARBA" id="ARBA00022989"/>
    </source>
</evidence>
<evidence type="ECO:0000256" key="9">
    <source>
        <dbReference type="SAM" id="MobiDB-lite"/>
    </source>
</evidence>
<gene>
    <name evidence="11" type="ORF">GCM10010094_73330</name>
</gene>
<feature type="transmembrane region" description="Helical" evidence="10">
    <location>
        <begin position="67"/>
        <end position="87"/>
    </location>
</feature>
<feature type="region of interest" description="Disordered" evidence="9">
    <location>
        <begin position="1"/>
        <end position="29"/>
    </location>
</feature>
<keyword evidence="3" id="KW-1003">Cell membrane</keyword>
<keyword evidence="12" id="KW-1185">Reference proteome</keyword>
<accession>A0A917VPJ7</accession>
<comment type="subcellular location">
    <subcellularLocation>
        <location evidence="1">Cell membrane</location>
        <topology evidence="1">Multi-pass membrane protein</topology>
    </subcellularLocation>
</comment>
<dbReference type="EMBL" id="BMPQ01000027">
    <property type="protein sequence ID" value="GGL01779.1"/>
    <property type="molecule type" value="Genomic_DNA"/>
</dbReference>
<feature type="transmembrane region" description="Helical" evidence="10">
    <location>
        <begin position="187"/>
        <end position="209"/>
    </location>
</feature>
<dbReference type="GO" id="GO:0005886">
    <property type="term" value="C:plasma membrane"/>
    <property type="evidence" value="ECO:0007669"/>
    <property type="project" value="UniProtKB-SubCell"/>
</dbReference>
<dbReference type="Proteomes" id="UP000637788">
    <property type="component" value="Unassembled WGS sequence"/>
</dbReference>
<keyword evidence="4" id="KW-0997">Cell inner membrane</keyword>
<proteinExistence type="predicted"/>
<feature type="transmembrane region" description="Helical" evidence="10">
    <location>
        <begin position="36"/>
        <end position="55"/>
    </location>
</feature>
<feature type="transmembrane region" description="Helical" evidence="10">
    <location>
        <begin position="295"/>
        <end position="314"/>
    </location>
</feature>
<dbReference type="RefSeq" id="WP_189326062.1">
    <property type="nucleotide sequence ID" value="NZ_BMPQ01000027.1"/>
</dbReference>
<feature type="transmembrane region" description="Helical" evidence="10">
    <location>
        <begin position="271"/>
        <end position="288"/>
    </location>
</feature>
<evidence type="ECO:0000256" key="4">
    <source>
        <dbReference type="ARBA" id="ARBA00022519"/>
    </source>
</evidence>
<dbReference type="Pfam" id="PF02653">
    <property type="entry name" value="BPD_transp_2"/>
    <property type="match status" value="1"/>
</dbReference>